<comment type="caution">
    <text evidence="1">The sequence shown here is derived from an EMBL/GenBank/DDBJ whole genome shotgun (WGS) entry which is preliminary data.</text>
</comment>
<accession>A0ACC2JT63</accession>
<evidence type="ECO:0000313" key="2">
    <source>
        <dbReference type="Proteomes" id="UP001153332"/>
    </source>
</evidence>
<keyword evidence="2" id="KW-1185">Reference proteome</keyword>
<organism evidence="1 2">
    <name type="scientific">Lasiodiplodia mahajangana</name>
    <dbReference type="NCBI Taxonomy" id="1108764"/>
    <lineage>
        <taxon>Eukaryota</taxon>
        <taxon>Fungi</taxon>
        <taxon>Dikarya</taxon>
        <taxon>Ascomycota</taxon>
        <taxon>Pezizomycotina</taxon>
        <taxon>Dothideomycetes</taxon>
        <taxon>Dothideomycetes incertae sedis</taxon>
        <taxon>Botryosphaeriales</taxon>
        <taxon>Botryosphaeriaceae</taxon>
        <taxon>Lasiodiplodia</taxon>
    </lineage>
</organism>
<dbReference type="Proteomes" id="UP001153332">
    <property type="component" value="Unassembled WGS sequence"/>
</dbReference>
<evidence type="ECO:0000313" key="1">
    <source>
        <dbReference type="EMBL" id="KAJ8130676.1"/>
    </source>
</evidence>
<dbReference type="EMBL" id="JAPUUL010000446">
    <property type="protein sequence ID" value="KAJ8130676.1"/>
    <property type="molecule type" value="Genomic_DNA"/>
</dbReference>
<sequence>MPLRPAKQRGYISPYHESPVDLDKYDEEMRAASDKAKNACCVEGSDRAEGSKTKKRKTDKLSSRPLATGSAANFKAFGGNGAVVNAVFDD</sequence>
<name>A0ACC2JT63_9PEZI</name>
<gene>
    <name evidence="1" type="ORF">O1611_g2953</name>
</gene>
<protein>
    <submittedName>
        <fullName evidence="1">Uncharacterized protein</fullName>
    </submittedName>
</protein>
<proteinExistence type="predicted"/>
<reference evidence="1" key="1">
    <citation type="submission" date="2022-12" db="EMBL/GenBank/DDBJ databases">
        <title>Genome Sequence of Lasiodiplodia mahajangana.</title>
        <authorList>
            <person name="Buettner E."/>
        </authorList>
    </citation>
    <scope>NUCLEOTIDE SEQUENCE</scope>
    <source>
        <strain evidence="1">VT137</strain>
    </source>
</reference>